<evidence type="ECO:0000256" key="1">
    <source>
        <dbReference type="SAM" id="MobiDB-lite"/>
    </source>
</evidence>
<sequence length="92" mass="10531">MLCYTYLICDCSVTGFKMSLGCISETISKWLEYFRQLVDGSVPEEKMTIRGPRITVEIDETKPGKKKYHRDHHVEGVDNGWSGETQKGKCLK</sequence>
<protein>
    <submittedName>
        <fullName evidence="2">Uncharacterized protein</fullName>
    </submittedName>
</protein>
<evidence type="ECO:0000313" key="2">
    <source>
        <dbReference type="EMBL" id="KCZ80714.1"/>
    </source>
</evidence>
<organism evidence="2 3">
    <name type="scientific">Anncaliia algerae PRA339</name>
    <dbReference type="NCBI Taxonomy" id="1288291"/>
    <lineage>
        <taxon>Eukaryota</taxon>
        <taxon>Fungi</taxon>
        <taxon>Fungi incertae sedis</taxon>
        <taxon>Microsporidia</taxon>
        <taxon>Tubulinosematoidea</taxon>
        <taxon>Tubulinosematidae</taxon>
        <taxon>Anncaliia</taxon>
    </lineage>
</organism>
<dbReference type="HOGENOM" id="CLU_2412803_0_0_1"/>
<gene>
    <name evidence="2" type="ORF">H312_01877</name>
</gene>
<dbReference type="EMBL" id="KK365166">
    <property type="protein sequence ID" value="KCZ80714.1"/>
    <property type="molecule type" value="Genomic_DNA"/>
</dbReference>
<dbReference type="VEuPathDB" id="MicrosporidiaDB:H312_01877"/>
<dbReference type="Proteomes" id="UP000030655">
    <property type="component" value="Unassembled WGS sequence"/>
</dbReference>
<name>A0A059F141_9MICR</name>
<proteinExistence type="predicted"/>
<dbReference type="AlphaFoldDB" id="A0A059F141"/>
<feature type="region of interest" description="Disordered" evidence="1">
    <location>
        <begin position="60"/>
        <end position="92"/>
    </location>
</feature>
<accession>A0A059F141</accession>
<keyword evidence="3" id="KW-1185">Reference proteome</keyword>
<reference evidence="3" key="1">
    <citation type="submission" date="2013-02" db="EMBL/GenBank/DDBJ databases">
        <authorList>
            <consortium name="The Broad Institute Genome Sequencing Platform"/>
            <person name="Cuomo C."/>
            <person name="Becnel J."/>
            <person name="Sanscrainte N."/>
            <person name="Walker B."/>
            <person name="Young S.K."/>
            <person name="Zeng Q."/>
            <person name="Gargeya S."/>
            <person name="Fitzgerald M."/>
            <person name="Haas B."/>
            <person name="Abouelleil A."/>
            <person name="Alvarado L."/>
            <person name="Arachchi H.M."/>
            <person name="Berlin A.M."/>
            <person name="Chapman S.B."/>
            <person name="Dewar J."/>
            <person name="Goldberg J."/>
            <person name="Griggs A."/>
            <person name="Gujja S."/>
            <person name="Hansen M."/>
            <person name="Howarth C."/>
            <person name="Imamovic A."/>
            <person name="Larimer J."/>
            <person name="McCowan C."/>
            <person name="Murphy C."/>
            <person name="Neiman D."/>
            <person name="Pearson M."/>
            <person name="Priest M."/>
            <person name="Roberts A."/>
            <person name="Saif S."/>
            <person name="Shea T."/>
            <person name="Sisk P."/>
            <person name="Sykes S."/>
            <person name="Wortman J."/>
            <person name="Nusbaum C."/>
            <person name="Birren B."/>
        </authorList>
    </citation>
    <scope>NUCLEOTIDE SEQUENCE [LARGE SCALE GENOMIC DNA]</scope>
    <source>
        <strain evidence="3">PRA339</strain>
    </source>
</reference>
<evidence type="ECO:0000313" key="3">
    <source>
        <dbReference type="Proteomes" id="UP000030655"/>
    </source>
</evidence>
<reference evidence="2 3" key="2">
    <citation type="submission" date="2014-03" db="EMBL/GenBank/DDBJ databases">
        <title>The Genome Sequence of Anncaliia algerae insect isolate PRA339.</title>
        <authorList>
            <consortium name="The Broad Institute Genome Sequencing Platform"/>
            <consortium name="The Broad Institute Genome Sequencing Center for Infectious Disease"/>
            <person name="Cuomo C."/>
            <person name="Becnel J."/>
            <person name="Sanscrainte N."/>
            <person name="Walker B."/>
            <person name="Young S.K."/>
            <person name="Zeng Q."/>
            <person name="Gargeya S."/>
            <person name="Fitzgerald M."/>
            <person name="Haas B."/>
            <person name="Abouelleil A."/>
            <person name="Alvarado L."/>
            <person name="Arachchi H.M."/>
            <person name="Berlin A.M."/>
            <person name="Chapman S.B."/>
            <person name="Dewar J."/>
            <person name="Goldberg J."/>
            <person name="Griggs A."/>
            <person name="Gujja S."/>
            <person name="Hansen M."/>
            <person name="Howarth C."/>
            <person name="Imamovic A."/>
            <person name="Larimer J."/>
            <person name="McCowan C."/>
            <person name="Murphy C."/>
            <person name="Neiman D."/>
            <person name="Pearson M."/>
            <person name="Priest M."/>
            <person name="Roberts A."/>
            <person name="Saif S."/>
            <person name="Shea T."/>
            <person name="Sisk P."/>
            <person name="Sykes S."/>
            <person name="Wortman J."/>
            <person name="Nusbaum C."/>
            <person name="Birren B."/>
        </authorList>
    </citation>
    <scope>NUCLEOTIDE SEQUENCE [LARGE SCALE GENOMIC DNA]</scope>
    <source>
        <strain evidence="2 3">PRA339</strain>
    </source>
</reference>